<dbReference type="AlphaFoldDB" id="A0A1Q2YB11"/>
<comment type="caution">
    <text evidence="2">The sequence shown here is derived from an EMBL/GenBank/DDBJ whole genome shotgun (WGS) entry which is preliminary data.</text>
</comment>
<evidence type="ECO:0000313" key="3">
    <source>
        <dbReference type="Proteomes" id="UP000186136"/>
    </source>
</evidence>
<feature type="region of interest" description="Disordered" evidence="1">
    <location>
        <begin position="1"/>
        <end position="37"/>
    </location>
</feature>
<evidence type="ECO:0000256" key="1">
    <source>
        <dbReference type="SAM" id="MobiDB-lite"/>
    </source>
</evidence>
<name>A0A1Q2YB11_9ASCO</name>
<organism evidence="2 3">
    <name type="scientific">Pichia membranifaciens</name>
    <dbReference type="NCBI Taxonomy" id="4926"/>
    <lineage>
        <taxon>Eukaryota</taxon>
        <taxon>Fungi</taxon>
        <taxon>Dikarya</taxon>
        <taxon>Ascomycota</taxon>
        <taxon>Saccharomycotina</taxon>
        <taxon>Pichiomycetes</taxon>
        <taxon>Pichiales</taxon>
        <taxon>Pichiaceae</taxon>
        <taxon>Pichia</taxon>
    </lineage>
</organism>
<protein>
    <submittedName>
        <fullName evidence="2">Uncharacterized protein</fullName>
    </submittedName>
</protein>
<feature type="compositionally biased region" description="Polar residues" evidence="1">
    <location>
        <begin position="12"/>
        <end position="30"/>
    </location>
</feature>
<feature type="compositionally biased region" description="Basic and acidic residues" evidence="1">
    <location>
        <begin position="78"/>
        <end position="90"/>
    </location>
</feature>
<dbReference type="EMBL" id="BDGI01000002">
    <property type="protein sequence ID" value="GAV26725.1"/>
    <property type="molecule type" value="Genomic_DNA"/>
</dbReference>
<dbReference type="OrthoDB" id="3998015at2759"/>
<accession>A0A1Q2YB11</accession>
<sequence length="204" mass="23532">MENLAWEELESLATSSPKKGHVQTKTNHGSTVLAKEGNNNNIELGEFNLEFFDKQPVNSRSLSPVRLPVRNGANIATKEEKVTSFERDNGDTGLSNTPRDKSTHEGNGSESSDEEDPRQHRKNLRRLIHEIHKLPYNSDWNVREWHLLQEYLNEWKLSEDDDMLKPVVLRDLFNCTVAELEIRIGSLKKFVHWKQRKVGESFGK</sequence>
<keyword evidence="3" id="KW-1185">Reference proteome</keyword>
<reference evidence="2 3" key="1">
    <citation type="submission" date="2016-08" db="EMBL/GenBank/DDBJ databases">
        <title>Whole genome shotgun sequence of Pichia membranifaciens KS47-1.</title>
        <authorList>
            <person name="Konishi M."/>
            <person name="Ishida M."/>
            <person name="Arakawa T."/>
            <person name="Kato Y."/>
            <person name="Horiuchi J."/>
        </authorList>
    </citation>
    <scope>NUCLEOTIDE SEQUENCE [LARGE SCALE GENOMIC DNA]</scope>
    <source>
        <strain evidence="2 3">KS47-1</strain>
    </source>
</reference>
<dbReference type="Proteomes" id="UP000186136">
    <property type="component" value="Unassembled WGS sequence"/>
</dbReference>
<gene>
    <name evidence="2" type="ORF">PMKS-000180</name>
</gene>
<evidence type="ECO:0000313" key="2">
    <source>
        <dbReference type="EMBL" id="GAV26725.1"/>
    </source>
</evidence>
<feature type="region of interest" description="Disordered" evidence="1">
    <location>
        <begin position="78"/>
        <end position="120"/>
    </location>
</feature>
<proteinExistence type="predicted"/>
<feature type="compositionally biased region" description="Acidic residues" evidence="1">
    <location>
        <begin position="1"/>
        <end position="10"/>
    </location>
</feature>